<evidence type="ECO:0000256" key="6">
    <source>
        <dbReference type="ARBA" id="ARBA00022695"/>
    </source>
</evidence>
<comment type="catalytic activity">
    <reaction evidence="9 10">
        <text>RNA(n) + a ribonucleoside 5'-triphosphate = RNA(n+1) + diphosphate</text>
        <dbReference type="Rhea" id="RHEA:21248"/>
        <dbReference type="Rhea" id="RHEA-COMP:14527"/>
        <dbReference type="Rhea" id="RHEA-COMP:17342"/>
        <dbReference type="ChEBI" id="CHEBI:33019"/>
        <dbReference type="ChEBI" id="CHEBI:61557"/>
        <dbReference type="ChEBI" id="CHEBI:140395"/>
        <dbReference type="EC" id="2.7.7.6"/>
    </reaction>
</comment>
<reference evidence="11 12" key="1">
    <citation type="journal article" date="2016" name="Nat. Commun.">
        <title>Thousands of microbial genomes shed light on interconnected biogeochemical processes in an aquifer system.</title>
        <authorList>
            <person name="Anantharaman K."/>
            <person name="Brown C.T."/>
            <person name="Hug L.A."/>
            <person name="Sharon I."/>
            <person name="Castelle C.J."/>
            <person name="Probst A.J."/>
            <person name="Thomas B.C."/>
            <person name="Singh A."/>
            <person name="Wilkins M.J."/>
            <person name="Karaoz U."/>
            <person name="Brodie E.L."/>
            <person name="Williams K.H."/>
            <person name="Hubbard S.S."/>
            <person name="Banfield J.F."/>
        </authorList>
    </citation>
    <scope>NUCLEOTIDE SEQUENCE [LARGE SCALE GENOMIC DNA]</scope>
</reference>
<keyword evidence="4 10" id="KW-0240">DNA-directed RNA polymerase</keyword>
<evidence type="ECO:0000256" key="4">
    <source>
        <dbReference type="ARBA" id="ARBA00022478"/>
    </source>
</evidence>
<evidence type="ECO:0000256" key="10">
    <source>
        <dbReference type="HAMAP-Rule" id="MF_00366"/>
    </source>
</evidence>
<protein>
    <recommendedName>
        <fullName evidence="3 10">DNA-directed RNA polymerase subunit omega</fullName>
        <shortName evidence="10">RNAP omega subunit</shortName>
        <ecNumber evidence="2 10">2.7.7.6</ecNumber>
    </recommendedName>
    <alternativeName>
        <fullName evidence="10">RNA polymerase omega subunit</fullName>
    </alternativeName>
    <alternativeName>
        <fullName evidence="8 10">Transcriptase subunit omega</fullName>
    </alternativeName>
</protein>
<keyword evidence="5 10" id="KW-0808">Transferase</keyword>
<gene>
    <name evidence="10" type="primary">rpoZ</name>
    <name evidence="11" type="ORF">A2008_00435</name>
</gene>
<evidence type="ECO:0000256" key="8">
    <source>
        <dbReference type="ARBA" id="ARBA00029924"/>
    </source>
</evidence>
<dbReference type="GO" id="GO:0003899">
    <property type="term" value="F:DNA-directed RNA polymerase activity"/>
    <property type="evidence" value="ECO:0007669"/>
    <property type="project" value="UniProtKB-UniRule"/>
</dbReference>
<comment type="function">
    <text evidence="10">Promotes RNA polymerase assembly. Latches the N- and C-terminal regions of the beta' subunit thereby facilitating its interaction with the beta and alpha subunits.</text>
</comment>
<dbReference type="GO" id="GO:0006351">
    <property type="term" value="P:DNA-templated transcription"/>
    <property type="evidence" value="ECO:0007669"/>
    <property type="project" value="UniProtKB-UniRule"/>
</dbReference>
<evidence type="ECO:0000256" key="1">
    <source>
        <dbReference type="ARBA" id="ARBA00006711"/>
    </source>
</evidence>
<sequence>MNPRSFDDLSKIIPNKFLLTMVIAARAKQLEKGAEKKVECPYTNSIDIAIEELYHRKLDIKMILDGFEEKLKKEAVLNLEIQSRTLDNTFTAAGHGGSETETE</sequence>
<comment type="caution">
    <text evidence="11">The sequence shown here is derived from an EMBL/GenBank/DDBJ whole genome shotgun (WGS) entry which is preliminary data.</text>
</comment>
<evidence type="ECO:0000256" key="9">
    <source>
        <dbReference type="ARBA" id="ARBA00048552"/>
    </source>
</evidence>
<evidence type="ECO:0000256" key="7">
    <source>
        <dbReference type="ARBA" id="ARBA00023163"/>
    </source>
</evidence>
<dbReference type="Proteomes" id="UP000178735">
    <property type="component" value="Unassembled WGS sequence"/>
</dbReference>
<dbReference type="EMBL" id="MGFH01000114">
    <property type="protein sequence ID" value="OGM05419.1"/>
    <property type="molecule type" value="Genomic_DNA"/>
</dbReference>
<dbReference type="AlphaFoldDB" id="A0A1F7WSG5"/>
<keyword evidence="7 10" id="KW-0804">Transcription</keyword>
<dbReference type="GO" id="GO:0000428">
    <property type="term" value="C:DNA-directed RNA polymerase complex"/>
    <property type="evidence" value="ECO:0007669"/>
    <property type="project" value="UniProtKB-KW"/>
</dbReference>
<accession>A0A1F7WSG5</accession>
<evidence type="ECO:0000313" key="12">
    <source>
        <dbReference type="Proteomes" id="UP000178735"/>
    </source>
</evidence>
<evidence type="ECO:0000256" key="2">
    <source>
        <dbReference type="ARBA" id="ARBA00012418"/>
    </source>
</evidence>
<keyword evidence="6 10" id="KW-0548">Nucleotidyltransferase</keyword>
<dbReference type="SMART" id="SM01409">
    <property type="entry name" value="RNA_pol_Rpb6"/>
    <property type="match status" value="1"/>
</dbReference>
<dbReference type="HAMAP" id="MF_00366">
    <property type="entry name" value="RNApol_bact_RpoZ"/>
    <property type="match status" value="1"/>
</dbReference>
<dbReference type="InterPro" id="IPR003716">
    <property type="entry name" value="DNA-dir_RNA_pol_omega"/>
</dbReference>
<organism evidence="11 12">
    <name type="scientific">Candidatus Wallbacteria bacterium GWC2_49_35</name>
    <dbReference type="NCBI Taxonomy" id="1817813"/>
    <lineage>
        <taxon>Bacteria</taxon>
        <taxon>Candidatus Walliibacteriota</taxon>
    </lineage>
</organism>
<dbReference type="Gene3D" id="3.90.940.10">
    <property type="match status" value="1"/>
</dbReference>
<name>A0A1F7WSG5_9BACT</name>
<dbReference type="SUPFAM" id="SSF63562">
    <property type="entry name" value="RPB6/omega subunit-like"/>
    <property type="match status" value="1"/>
</dbReference>
<evidence type="ECO:0000313" key="11">
    <source>
        <dbReference type="EMBL" id="OGM05419.1"/>
    </source>
</evidence>
<evidence type="ECO:0000256" key="3">
    <source>
        <dbReference type="ARBA" id="ARBA00013725"/>
    </source>
</evidence>
<dbReference type="InterPro" id="IPR006110">
    <property type="entry name" value="Pol_omega/Rpo6/RPB6"/>
</dbReference>
<proteinExistence type="inferred from homology"/>
<dbReference type="EC" id="2.7.7.6" evidence="2 10"/>
<comment type="similarity">
    <text evidence="1 10">Belongs to the RNA polymerase subunit omega family.</text>
</comment>
<dbReference type="InterPro" id="IPR036161">
    <property type="entry name" value="RPB6/omega-like_sf"/>
</dbReference>
<comment type="subunit">
    <text evidence="10">The RNAP catalytic core consists of 2 alpha, 1 beta, 1 beta' and 1 omega subunit. When a sigma factor is associated with the core the holoenzyme is formed, which can initiate transcription.</text>
</comment>
<dbReference type="Pfam" id="PF01192">
    <property type="entry name" value="RNA_pol_Rpb6"/>
    <property type="match status" value="1"/>
</dbReference>
<evidence type="ECO:0000256" key="5">
    <source>
        <dbReference type="ARBA" id="ARBA00022679"/>
    </source>
</evidence>
<dbReference type="GO" id="GO:0003677">
    <property type="term" value="F:DNA binding"/>
    <property type="evidence" value="ECO:0007669"/>
    <property type="project" value="UniProtKB-UniRule"/>
</dbReference>